<dbReference type="RefSeq" id="WP_042739955.1">
    <property type="nucleotide sequence ID" value="NZ_BKAX01000019.1"/>
</dbReference>
<sequence>MELSKQIQKYRKEQELSQEDLAEKIHVTRHTISNWERNKNVPDLKSLILLSQIFNTSLDNLVKGDVESMKNQVNNNLFNNWTWIMGITSILTAISVGPSLHFLGNYGYIIVILLAIITVYSAIKVNKYKEQNKLFTYKQILDYMNGKPVKKINKDKTKHKIINAIISILYIGVFITIFVISLNWFK</sequence>
<reference evidence="4 7" key="2">
    <citation type="submission" date="2019-07" db="EMBL/GenBank/DDBJ databases">
        <title>Whole genome shotgun sequence of Staphylococcus gallinarum NBRC 109767.</title>
        <authorList>
            <person name="Hosoyama A."/>
            <person name="Uohara A."/>
            <person name="Ohji S."/>
            <person name="Ichikawa N."/>
        </authorList>
    </citation>
    <scope>NUCLEOTIDE SEQUENCE [LARGE SCALE GENOMIC DNA]</scope>
    <source>
        <strain evidence="4 7">NBRC 109767</strain>
    </source>
</reference>
<keyword evidence="2" id="KW-0812">Transmembrane</keyword>
<evidence type="ECO:0000256" key="1">
    <source>
        <dbReference type="ARBA" id="ARBA00023125"/>
    </source>
</evidence>
<protein>
    <submittedName>
        <fullName evidence="4 5">Transcriptional regulator</fullName>
    </submittedName>
</protein>
<dbReference type="Gene3D" id="1.10.260.40">
    <property type="entry name" value="lambda repressor-like DNA-binding domains"/>
    <property type="match status" value="1"/>
</dbReference>
<dbReference type="EMBL" id="BKAX01000019">
    <property type="protein sequence ID" value="GEQ07076.1"/>
    <property type="molecule type" value="Genomic_DNA"/>
</dbReference>
<dbReference type="PANTHER" id="PTHR46558:SF15">
    <property type="entry name" value="HELIX-TURN-HELIX DOMAIN PROTEIN"/>
    <property type="match status" value="1"/>
</dbReference>
<feature type="transmembrane region" description="Helical" evidence="2">
    <location>
        <begin position="78"/>
        <end position="100"/>
    </location>
</feature>
<keyword evidence="1" id="KW-0238">DNA-binding</keyword>
<dbReference type="Proteomes" id="UP000255277">
    <property type="component" value="Unassembled WGS sequence"/>
</dbReference>
<evidence type="ECO:0000313" key="6">
    <source>
        <dbReference type="Proteomes" id="UP000255277"/>
    </source>
</evidence>
<feature type="transmembrane region" description="Helical" evidence="2">
    <location>
        <begin position="106"/>
        <end position="123"/>
    </location>
</feature>
<evidence type="ECO:0000313" key="5">
    <source>
        <dbReference type="EMBL" id="SUQ38538.1"/>
    </source>
</evidence>
<dbReference type="InterPro" id="IPR001387">
    <property type="entry name" value="Cro/C1-type_HTH"/>
</dbReference>
<feature type="domain" description="HTH cro/C1-type" evidence="3">
    <location>
        <begin position="7"/>
        <end position="61"/>
    </location>
</feature>
<evidence type="ECO:0000259" key="3">
    <source>
        <dbReference type="PROSITE" id="PS50943"/>
    </source>
</evidence>
<accession>A0A0D0SNB2</accession>
<dbReference type="CDD" id="cd00093">
    <property type="entry name" value="HTH_XRE"/>
    <property type="match status" value="1"/>
</dbReference>
<feature type="transmembrane region" description="Helical" evidence="2">
    <location>
        <begin position="161"/>
        <end position="185"/>
    </location>
</feature>
<dbReference type="PANTHER" id="PTHR46558">
    <property type="entry name" value="TRACRIPTIONAL REGULATORY PROTEIN-RELATED-RELATED"/>
    <property type="match status" value="1"/>
</dbReference>
<gene>
    <name evidence="5" type="primary">immR</name>
    <name evidence="5" type="ORF">NCTC12195_04914</name>
    <name evidence="4" type="ORF">SGA02_29040</name>
</gene>
<dbReference type="SUPFAM" id="SSF47413">
    <property type="entry name" value="lambda repressor-like DNA-binding domains"/>
    <property type="match status" value="1"/>
</dbReference>
<dbReference type="Pfam" id="PF01381">
    <property type="entry name" value="HTH_3"/>
    <property type="match status" value="1"/>
</dbReference>
<dbReference type="GO" id="GO:0003677">
    <property type="term" value="F:DNA binding"/>
    <property type="evidence" value="ECO:0007669"/>
    <property type="project" value="UniProtKB-KW"/>
</dbReference>
<dbReference type="SMART" id="SM00530">
    <property type="entry name" value="HTH_XRE"/>
    <property type="match status" value="1"/>
</dbReference>
<name>A0A0D0SNB2_STAGA</name>
<keyword evidence="7" id="KW-1185">Reference proteome</keyword>
<dbReference type="InterPro" id="IPR010982">
    <property type="entry name" value="Lambda_DNA-bd_dom_sf"/>
</dbReference>
<dbReference type="PROSITE" id="PS50943">
    <property type="entry name" value="HTH_CROC1"/>
    <property type="match status" value="1"/>
</dbReference>
<dbReference type="Proteomes" id="UP000321057">
    <property type="component" value="Unassembled WGS sequence"/>
</dbReference>
<organism evidence="5 6">
    <name type="scientific">Staphylococcus gallinarum</name>
    <dbReference type="NCBI Taxonomy" id="1293"/>
    <lineage>
        <taxon>Bacteria</taxon>
        <taxon>Bacillati</taxon>
        <taxon>Bacillota</taxon>
        <taxon>Bacilli</taxon>
        <taxon>Bacillales</taxon>
        <taxon>Staphylococcaceae</taxon>
        <taxon>Staphylococcus</taxon>
    </lineage>
</organism>
<dbReference type="AlphaFoldDB" id="A0A0D0SNB2"/>
<dbReference type="OrthoDB" id="9812495at2"/>
<evidence type="ECO:0000313" key="7">
    <source>
        <dbReference type="Proteomes" id="UP000321057"/>
    </source>
</evidence>
<reference evidence="5 6" key="1">
    <citation type="submission" date="2018-06" db="EMBL/GenBank/DDBJ databases">
        <authorList>
            <consortium name="Pathogen Informatics"/>
            <person name="Doyle S."/>
        </authorList>
    </citation>
    <scope>NUCLEOTIDE SEQUENCE [LARGE SCALE GENOMIC DNA]</scope>
    <source>
        <strain evidence="5 6">NCTC12195</strain>
    </source>
</reference>
<keyword evidence="2" id="KW-0472">Membrane</keyword>
<dbReference type="EMBL" id="UHDK01000003">
    <property type="protein sequence ID" value="SUQ38538.1"/>
    <property type="molecule type" value="Genomic_DNA"/>
</dbReference>
<evidence type="ECO:0000256" key="2">
    <source>
        <dbReference type="SAM" id="Phobius"/>
    </source>
</evidence>
<evidence type="ECO:0000313" key="4">
    <source>
        <dbReference type="EMBL" id="GEQ07076.1"/>
    </source>
</evidence>
<keyword evidence="2" id="KW-1133">Transmembrane helix</keyword>
<proteinExistence type="predicted"/>